<dbReference type="AlphaFoldDB" id="A0A1B6C2G9"/>
<proteinExistence type="predicted"/>
<dbReference type="InterPro" id="IPR052237">
    <property type="entry name" value="Ataxin-7-like_regulator"/>
</dbReference>
<organism evidence="3">
    <name type="scientific">Clastoptera arizonana</name>
    <name type="common">Arizona spittle bug</name>
    <dbReference type="NCBI Taxonomy" id="38151"/>
    <lineage>
        <taxon>Eukaryota</taxon>
        <taxon>Metazoa</taxon>
        <taxon>Ecdysozoa</taxon>
        <taxon>Arthropoda</taxon>
        <taxon>Hexapoda</taxon>
        <taxon>Insecta</taxon>
        <taxon>Pterygota</taxon>
        <taxon>Neoptera</taxon>
        <taxon>Paraneoptera</taxon>
        <taxon>Hemiptera</taxon>
        <taxon>Auchenorrhyncha</taxon>
        <taxon>Cercopoidea</taxon>
        <taxon>Clastopteridae</taxon>
        <taxon>Clastoptera</taxon>
    </lineage>
</organism>
<feature type="non-terminal residue" evidence="3">
    <location>
        <position position="1"/>
    </location>
</feature>
<feature type="region of interest" description="Disordered" evidence="1">
    <location>
        <begin position="175"/>
        <end position="210"/>
    </location>
</feature>
<name>A0A1B6C2G9_9HEMI</name>
<feature type="domain" description="SCA7" evidence="2">
    <location>
        <begin position="237"/>
        <end position="307"/>
    </location>
</feature>
<protein>
    <recommendedName>
        <fullName evidence="2">SCA7 domain-containing protein</fullName>
    </recommendedName>
</protein>
<dbReference type="PANTHER" id="PTHR15117">
    <property type="entry name" value="ATAXIN 7 RELATED"/>
    <property type="match status" value="1"/>
</dbReference>
<reference evidence="3" key="1">
    <citation type="submission" date="2015-12" db="EMBL/GenBank/DDBJ databases">
        <title>De novo transcriptome assembly of four potential Pierce s Disease insect vectors from Arizona vineyards.</title>
        <authorList>
            <person name="Tassone E.E."/>
        </authorList>
    </citation>
    <scope>NUCLEOTIDE SEQUENCE</scope>
</reference>
<evidence type="ECO:0000256" key="1">
    <source>
        <dbReference type="SAM" id="MobiDB-lite"/>
    </source>
</evidence>
<accession>A0A1B6C2G9</accession>
<dbReference type="Pfam" id="PF08313">
    <property type="entry name" value="SCA7"/>
    <property type="match status" value="1"/>
</dbReference>
<feature type="compositionally biased region" description="Polar residues" evidence="1">
    <location>
        <begin position="188"/>
        <end position="197"/>
    </location>
</feature>
<dbReference type="EMBL" id="GEDC01029849">
    <property type="protein sequence ID" value="JAS07449.1"/>
    <property type="molecule type" value="Transcribed_RNA"/>
</dbReference>
<dbReference type="InterPro" id="IPR013243">
    <property type="entry name" value="SCA7_dom"/>
</dbReference>
<feature type="region of interest" description="Disordered" evidence="1">
    <location>
        <begin position="28"/>
        <end position="49"/>
    </location>
</feature>
<gene>
    <name evidence="3" type="ORF">g.997</name>
</gene>
<dbReference type="PANTHER" id="PTHR15117:SF24">
    <property type="entry name" value="SCA7 DOMAIN-CONTAINING PROTEIN"/>
    <property type="match status" value="1"/>
</dbReference>
<evidence type="ECO:0000259" key="2">
    <source>
        <dbReference type="PROSITE" id="PS51505"/>
    </source>
</evidence>
<sequence length="497" mass="54792">WYMDGLTSRSVSPSMYHGLPWETWTNVLGRTSPQDDDKDLDAKQVPKPAPVSSVMKLPKEDMRLFGVCPEREPFSVVVCELCNLSVTPQGLLNHIELRHTKVPEPTVDVSPPAPIEVDKLPSKQIKLTTKIKSKKTIIKDINRKKSIYATTNGIPMRLPLSVPIECPVNPSKDSVTISPPTLKDEFQPSVTLTPISSPLSQPDKSPAPPPPVYLCTSTNGIITKVPKPQRIRDRKCVPIKEREYDPDKHCGVAVSATGETVKPCTRSLTCKSHSMSLRRAVTGRSKSFDQLLSDHRQAKDAILRQKKLMDSQNTALQPKNSVSILVTNQDKEKPKDLLFFTPITVSSPLQPPPPPPTATTTAATTSLFSGGAFRAIHEMNAQEVHIHVPISVALLSPISIPSPGLPDLTVDVMAEKKVPLGSSPKSYVLKTQFFENLSAFTMFNSRKVPPHLDIPLTNSHPKSLSVCRFSSHKIGGLIYAKRRMQVPRQGLEEALHQ</sequence>
<evidence type="ECO:0000313" key="3">
    <source>
        <dbReference type="EMBL" id="JAS07449.1"/>
    </source>
</evidence>
<dbReference type="Gene3D" id="6.10.140.670">
    <property type="match status" value="1"/>
</dbReference>
<dbReference type="PROSITE" id="PS51505">
    <property type="entry name" value="SCA7"/>
    <property type="match status" value="1"/>
</dbReference>